<dbReference type="AlphaFoldDB" id="A0AAV9EPF5"/>
<accession>A0AAV9EPF5</accession>
<evidence type="ECO:0000313" key="2">
    <source>
        <dbReference type="Proteomes" id="UP001180020"/>
    </source>
</evidence>
<keyword evidence="2" id="KW-1185">Reference proteome</keyword>
<sequence>MMLVGLYSLDAGFVLLRTSGLGVGNLVLDFSCADDLMVLFCGGHPRSGGGGGGGGVG</sequence>
<name>A0AAV9EPF5_ACOCL</name>
<reference evidence="1" key="2">
    <citation type="submission" date="2023-06" db="EMBL/GenBank/DDBJ databases">
        <authorList>
            <person name="Ma L."/>
            <person name="Liu K.-W."/>
            <person name="Li Z."/>
            <person name="Hsiao Y.-Y."/>
            <person name="Qi Y."/>
            <person name="Fu T."/>
            <person name="Tang G."/>
            <person name="Zhang D."/>
            <person name="Sun W.-H."/>
            <person name="Liu D.-K."/>
            <person name="Li Y."/>
            <person name="Chen G.-Z."/>
            <person name="Liu X.-D."/>
            <person name="Liao X.-Y."/>
            <person name="Jiang Y.-T."/>
            <person name="Yu X."/>
            <person name="Hao Y."/>
            <person name="Huang J."/>
            <person name="Zhao X.-W."/>
            <person name="Ke S."/>
            <person name="Chen Y.-Y."/>
            <person name="Wu W.-L."/>
            <person name="Hsu J.-L."/>
            <person name="Lin Y.-F."/>
            <person name="Huang M.-D."/>
            <person name="Li C.-Y."/>
            <person name="Huang L."/>
            <person name="Wang Z.-W."/>
            <person name="Zhao X."/>
            <person name="Zhong W.-Y."/>
            <person name="Peng D.-H."/>
            <person name="Ahmad S."/>
            <person name="Lan S."/>
            <person name="Zhang J.-S."/>
            <person name="Tsai W.-C."/>
            <person name="Van De Peer Y."/>
            <person name="Liu Z.-J."/>
        </authorList>
    </citation>
    <scope>NUCLEOTIDE SEQUENCE</scope>
    <source>
        <strain evidence="1">CP</strain>
        <tissue evidence="1">Leaves</tissue>
    </source>
</reference>
<proteinExistence type="predicted"/>
<evidence type="ECO:0000313" key="1">
    <source>
        <dbReference type="EMBL" id="KAK1315304.1"/>
    </source>
</evidence>
<protein>
    <submittedName>
        <fullName evidence="1">Uncharacterized protein</fullName>
    </submittedName>
</protein>
<reference evidence="1" key="1">
    <citation type="journal article" date="2023" name="Nat. Commun.">
        <title>Diploid and tetraploid genomes of Acorus and the evolution of monocots.</title>
        <authorList>
            <person name="Ma L."/>
            <person name="Liu K.W."/>
            <person name="Li Z."/>
            <person name="Hsiao Y.Y."/>
            <person name="Qi Y."/>
            <person name="Fu T."/>
            <person name="Tang G.D."/>
            <person name="Zhang D."/>
            <person name="Sun W.H."/>
            <person name="Liu D.K."/>
            <person name="Li Y."/>
            <person name="Chen G.Z."/>
            <person name="Liu X.D."/>
            <person name="Liao X.Y."/>
            <person name="Jiang Y.T."/>
            <person name="Yu X."/>
            <person name="Hao Y."/>
            <person name="Huang J."/>
            <person name="Zhao X.W."/>
            <person name="Ke S."/>
            <person name="Chen Y.Y."/>
            <person name="Wu W.L."/>
            <person name="Hsu J.L."/>
            <person name="Lin Y.F."/>
            <person name="Huang M.D."/>
            <person name="Li C.Y."/>
            <person name="Huang L."/>
            <person name="Wang Z.W."/>
            <person name="Zhao X."/>
            <person name="Zhong W.Y."/>
            <person name="Peng D.H."/>
            <person name="Ahmad S."/>
            <person name="Lan S."/>
            <person name="Zhang J.S."/>
            <person name="Tsai W.C."/>
            <person name="Van de Peer Y."/>
            <person name="Liu Z.J."/>
        </authorList>
    </citation>
    <scope>NUCLEOTIDE SEQUENCE</scope>
    <source>
        <strain evidence="1">CP</strain>
    </source>
</reference>
<comment type="caution">
    <text evidence="1">The sequence shown here is derived from an EMBL/GenBank/DDBJ whole genome shotgun (WGS) entry which is preliminary data.</text>
</comment>
<organism evidence="1 2">
    <name type="scientific">Acorus calamus</name>
    <name type="common">Sweet flag</name>
    <dbReference type="NCBI Taxonomy" id="4465"/>
    <lineage>
        <taxon>Eukaryota</taxon>
        <taxon>Viridiplantae</taxon>
        <taxon>Streptophyta</taxon>
        <taxon>Embryophyta</taxon>
        <taxon>Tracheophyta</taxon>
        <taxon>Spermatophyta</taxon>
        <taxon>Magnoliopsida</taxon>
        <taxon>Liliopsida</taxon>
        <taxon>Acoraceae</taxon>
        <taxon>Acorus</taxon>
    </lineage>
</organism>
<gene>
    <name evidence="1" type="ORF">QJS10_CPA06g01590</name>
</gene>
<dbReference type="EMBL" id="JAUJYO010000006">
    <property type="protein sequence ID" value="KAK1315304.1"/>
    <property type="molecule type" value="Genomic_DNA"/>
</dbReference>
<dbReference type="Proteomes" id="UP001180020">
    <property type="component" value="Unassembled WGS sequence"/>
</dbReference>